<feature type="domain" description="Core-binding (CB)" evidence="6">
    <location>
        <begin position="200"/>
        <end position="279"/>
    </location>
</feature>
<dbReference type="InterPro" id="IPR046668">
    <property type="entry name" value="DUF6538"/>
</dbReference>
<dbReference type="EMBL" id="FUIE01000057">
    <property type="protein sequence ID" value="SJM65352.1"/>
    <property type="molecule type" value="Genomic_DNA"/>
</dbReference>
<dbReference type="GO" id="GO:0003677">
    <property type="term" value="F:DNA binding"/>
    <property type="evidence" value="ECO:0007669"/>
    <property type="project" value="UniProtKB-UniRule"/>
</dbReference>
<dbReference type="InterPro" id="IPR013762">
    <property type="entry name" value="Integrase-like_cat_sf"/>
</dbReference>
<dbReference type="InterPro" id="IPR010998">
    <property type="entry name" value="Integrase_recombinase_N"/>
</dbReference>
<dbReference type="GO" id="GO:0015074">
    <property type="term" value="P:DNA integration"/>
    <property type="evidence" value="ECO:0007669"/>
    <property type="project" value="UniProtKB-KW"/>
</dbReference>
<evidence type="ECO:0000256" key="3">
    <source>
        <dbReference type="ARBA" id="ARBA00023125"/>
    </source>
</evidence>
<name>A0A1R4GBJ0_BREDI</name>
<evidence type="ECO:0000256" key="2">
    <source>
        <dbReference type="ARBA" id="ARBA00022908"/>
    </source>
</evidence>
<comment type="similarity">
    <text evidence="1">Belongs to the 'phage' integrase family.</text>
</comment>
<proteinExistence type="inferred from homology"/>
<dbReference type="PROSITE" id="PS51900">
    <property type="entry name" value="CB"/>
    <property type="match status" value="1"/>
</dbReference>
<evidence type="ECO:0000256" key="4">
    <source>
        <dbReference type="ARBA" id="ARBA00023172"/>
    </source>
</evidence>
<keyword evidence="2" id="KW-0229">DNA integration</keyword>
<keyword evidence="4" id="KW-0233">DNA recombination</keyword>
<dbReference type="SUPFAM" id="SSF56349">
    <property type="entry name" value="DNA breaking-rejoining enzymes"/>
    <property type="match status" value="1"/>
</dbReference>
<dbReference type="AlphaFoldDB" id="A0A1R4GBJ0"/>
<evidence type="ECO:0000313" key="8">
    <source>
        <dbReference type="Proteomes" id="UP000195766"/>
    </source>
</evidence>
<dbReference type="Pfam" id="PF20172">
    <property type="entry name" value="DUF6538"/>
    <property type="match status" value="1"/>
</dbReference>
<dbReference type="PANTHER" id="PTHR30349:SF41">
    <property type="entry name" value="INTEGRASE_RECOMBINASE PROTEIN MJ0367-RELATED"/>
    <property type="match status" value="1"/>
</dbReference>
<evidence type="ECO:0000313" key="7">
    <source>
        <dbReference type="EMBL" id="SJM65352.1"/>
    </source>
</evidence>
<organism evidence="7 8">
    <name type="scientific">Brevundimonas diminuta 3F5N</name>
    <dbReference type="NCBI Taxonomy" id="1255603"/>
    <lineage>
        <taxon>Bacteria</taxon>
        <taxon>Pseudomonadati</taxon>
        <taxon>Pseudomonadota</taxon>
        <taxon>Alphaproteobacteria</taxon>
        <taxon>Caulobacterales</taxon>
        <taxon>Caulobacteraceae</taxon>
        <taxon>Brevundimonas</taxon>
    </lineage>
</organism>
<dbReference type="InterPro" id="IPR044068">
    <property type="entry name" value="CB"/>
</dbReference>
<reference evidence="7 8" key="1">
    <citation type="submission" date="2017-02" db="EMBL/GenBank/DDBJ databases">
        <authorList>
            <person name="Peterson S.W."/>
        </authorList>
    </citation>
    <scope>NUCLEOTIDE SEQUENCE [LARGE SCALE GENOMIC DNA]</scope>
    <source>
        <strain evidence="7 8">3F5N</strain>
    </source>
</reference>
<dbReference type="Proteomes" id="UP000195766">
    <property type="component" value="Unassembled WGS sequence"/>
</dbReference>
<dbReference type="Gene3D" id="1.10.150.130">
    <property type="match status" value="1"/>
</dbReference>
<dbReference type="CDD" id="cd01184">
    <property type="entry name" value="INT_C_like_1"/>
    <property type="match status" value="1"/>
</dbReference>
<evidence type="ECO:0000256" key="5">
    <source>
        <dbReference type="PROSITE-ProRule" id="PRU01248"/>
    </source>
</evidence>
<sequence>MENQSLTIVRGRMSATLDTEKADVLTGLFRREGGRYTTRRIIPKDLRPAYDGREVITKALGTADPAEAKRLHVALWAALDREFAEARAAMAAADRTPAVEAKAAAKPIDIDAYAARALVGLRKKRAEYLAAGRLEDFNLEAREGLETYQAILDGGDAVGLSLPEAEGMRVATLAILTGEGAAALAAAPAVKPTASGGPRVPLADVLDKWKAERTPQPRTVRDLTRTVKRFEAVVGKLAVQDVTKQHVIAFKDALLAEGKTPENINVIIPFLGTLFNYAVDNDLIPANPAKLKKLPEKKRAKDKRREFNKDELKALFSGPVHKAGSRPIGGAGEAAYWLPLLALYTGARQTELGQLHPDDVYEEAYFGDGDTEKSAWVMRFAENEERGQKVKNEGSERRVPIHADLIALGFLKVAAAAKAERRARIFHKINPTAEGELMGNWSKWFSRYLRKVCGVTDDRVVFHSFRHSFKHYAREVDVPTEVSNEITGHETGDVANQYGGLEYPLRPLVEGMALYRVPGFTLPPPPASLR</sequence>
<accession>A0A1R4GBJ0</accession>
<dbReference type="InterPro" id="IPR011010">
    <property type="entry name" value="DNA_brk_join_enz"/>
</dbReference>
<evidence type="ECO:0000259" key="6">
    <source>
        <dbReference type="PROSITE" id="PS51900"/>
    </source>
</evidence>
<dbReference type="Gene3D" id="1.10.443.10">
    <property type="entry name" value="Intergrase catalytic core"/>
    <property type="match status" value="1"/>
</dbReference>
<protein>
    <submittedName>
        <fullName evidence="7">Integrase</fullName>
    </submittedName>
</protein>
<dbReference type="PANTHER" id="PTHR30349">
    <property type="entry name" value="PHAGE INTEGRASE-RELATED"/>
    <property type="match status" value="1"/>
</dbReference>
<gene>
    <name evidence="7" type="ORF">FM111_11225</name>
</gene>
<evidence type="ECO:0000256" key="1">
    <source>
        <dbReference type="ARBA" id="ARBA00008857"/>
    </source>
</evidence>
<dbReference type="GO" id="GO:0006310">
    <property type="term" value="P:DNA recombination"/>
    <property type="evidence" value="ECO:0007669"/>
    <property type="project" value="UniProtKB-KW"/>
</dbReference>
<keyword evidence="3 5" id="KW-0238">DNA-binding</keyword>
<dbReference type="InterPro" id="IPR050090">
    <property type="entry name" value="Tyrosine_recombinase_XerCD"/>
</dbReference>